<organism evidence="1 2">
    <name type="scientific">Marimonas arenosa</name>
    <dbReference type="NCBI Taxonomy" id="1795305"/>
    <lineage>
        <taxon>Bacteria</taxon>
        <taxon>Pseudomonadati</taxon>
        <taxon>Pseudomonadota</taxon>
        <taxon>Alphaproteobacteria</taxon>
        <taxon>Rhodobacterales</taxon>
        <taxon>Paracoccaceae</taxon>
        <taxon>Marimonas</taxon>
    </lineage>
</organism>
<name>A0AAE4B6T8_9RHOB</name>
<dbReference type="PIRSF" id="PIRSF032025">
    <property type="entry name" value="UCP032025"/>
    <property type="match status" value="1"/>
</dbReference>
<dbReference type="EMBL" id="JANHAX010000006">
    <property type="protein sequence ID" value="MDQ2091699.1"/>
    <property type="molecule type" value="Genomic_DNA"/>
</dbReference>
<dbReference type="Pfam" id="PF07370">
    <property type="entry name" value="DUF1489"/>
    <property type="match status" value="1"/>
</dbReference>
<dbReference type="InterPro" id="IPR008320">
    <property type="entry name" value="UCP032025"/>
</dbReference>
<evidence type="ECO:0000313" key="2">
    <source>
        <dbReference type="Proteomes" id="UP001226762"/>
    </source>
</evidence>
<dbReference type="RefSeq" id="WP_306736999.1">
    <property type="nucleotide sequence ID" value="NZ_JANHAX010000006.1"/>
</dbReference>
<dbReference type="AlphaFoldDB" id="A0AAE4B6T8"/>
<keyword evidence="2" id="KW-1185">Reference proteome</keyword>
<reference evidence="1" key="1">
    <citation type="submission" date="2022-07" db="EMBL/GenBank/DDBJ databases">
        <authorList>
            <person name="Otstavnykh N."/>
            <person name="Isaeva M."/>
            <person name="Bystritskaya E."/>
        </authorList>
    </citation>
    <scope>NUCLEOTIDE SEQUENCE</scope>
    <source>
        <strain evidence="1">KCTC 52189</strain>
    </source>
</reference>
<evidence type="ECO:0000313" key="1">
    <source>
        <dbReference type="EMBL" id="MDQ2091699.1"/>
    </source>
</evidence>
<reference evidence="1" key="2">
    <citation type="submission" date="2023-02" db="EMBL/GenBank/DDBJ databases">
        <title>'Rhodoalgimonas zhirmunskyi' gen. nov., isolated from a red alga.</title>
        <authorList>
            <person name="Nedashkovskaya O.I."/>
            <person name="Otstavnykh N.Y."/>
            <person name="Bystritskaya E.P."/>
            <person name="Balabanova L.A."/>
            <person name="Isaeva M.P."/>
        </authorList>
    </citation>
    <scope>NUCLEOTIDE SEQUENCE</scope>
    <source>
        <strain evidence="1">KCTC 52189</strain>
    </source>
</reference>
<protein>
    <submittedName>
        <fullName evidence="1">DUF1489 domain-containing protein</fullName>
    </submittedName>
</protein>
<dbReference type="Proteomes" id="UP001226762">
    <property type="component" value="Unassembled WGS sequence"/>
</dbReference>
<sequence>MANKITHLIKLSVGSESFDSLAAWQKQKRAQTDDGLPRHVTRMWPRRETEVLDGGSIYWVIKGAVQCRQRILRLDEVTGQDGIRRCAIVLDPELVRVAPALKRPFQGWRYLDPADAPPDLAQGRASDDDLPPDLSAKLAEIGVL</sequence>
<proteinExistence type="predicted"/>
<comment type="caution">
    <text evidence="1">The sequence shown here is derived from an EMBL/GenBank/DDBJ whole genome shotgun (WGS) entry which is preliminary data.</text>
</comment>
<gene>
    <name evidence="1" type="ORF">NO357_17495</name>
</gene>
<accession>A0AAE4B6T8</accession>